<evidence type="ECO:0000256" key="11">
    <source>
        <dbReference type="SAM" id="Phobius"/>
    </source>
</evidence>
<dbReference type="GO" id="GO:0016020">
    <property type="term" value="C:membrane"/>
    <property type="evidence" value="ECO:0007669"/>
    <property type="project" value="UniProtKB-SubCell"/>
</dbReference>
<evidence type="ECO:0000256" key="1">
    <source>
        <dbReference type="ARBA" id="ARBA00001947"/>
    </source>
</evidence>
<name>A0A7J5BCP1_9MICO</name>
<evidence type="ECO:0000313" key="15">
    <source>
        <dbReference type="Proteomes" id="UP000433493"/>
    </source>
</evidence>
<protein>
    <submittedName>
        <fullName evidence="14">Site-2 protease family protein</fullName>
    </submittedName>
</protein>
<dbReference type="InterPro" id="IPR036034">
    <property type="entry name" value="PDZ_sf"/>
</dbReference>
<dbReference type="InterPro" id="IPR041489">
    <property type="entry name" value="PDZ_6"/>
</dbReference>
<dbReference type="Pfam" id="PF17820">
    <property type="entry name" value="PDZ_6"/>
    <property type="match status" value="1"/>
</dbReference>
<dbReference type="GO" id="GO:0004222">
    <property type="term" value="F:metalloendopeptidase activity"/>
    <property type="evidence" value="ECO:0007669"/>
    <property type="project" value="InterPro"/>
</dbReference>
<keyword evidence="10 11" id="KW-0472">Membrane</keyword>
<comment type="cofactor">
    <cofactor evidence="1">
        <name>Zn(2+)</name>
        <dbReference type="ChEBI" id="CHEBI:29105"/>
    </cofactor>
</comment>
<dbReference type="SUPFAM" id="SSF50156">
    <property type="entry name" value="PDZ domain-like"/>
    <property type="match status" value="1"/>
</dbReference>
<evidence type="ECO:0000256" key="4">
    <source>
        <dbReference type="ARBA" id="ARBA00022670"/>
    </source>
</evidence>
<keyword evidence="15" id="KW-1185">Reference proteome</keyword>
<evidence type="ECO:0000256" key="9">
    <source>
        <dbReference type="ARBA" id="ARBA00023049"/>
    </source>
</evidence>
<evidence type="ECO:0000259" key="12">
    <source>
        <dbReference type="Pfam" id="PF02163"/>
    </source>
</evidence>
<dbReference type="OrthoDB" id="9782003at2"/>
<dbReference type="Pfam" id="PF02163">
    <property type="entry name" value="Peptidase_M50"/>
    <property type="match status" value="1"/>
</dbReference>
<reference evidence="14 15" key="1">
    <citation type="submission" date="2019-09" db="EMBL/GenBank/DDBJ databases">
        <title>Phylogeny of genus Pseudoclavibacter and closely related genus.</title>
        <authorList>
            <person name="Li Y."/>
        </authorList>
    </citation>
    <scope>NUCLEOTIDE SEQUENCE [LARGE SCALE GENOMIC DNA]</scope>
    <source>
        <strain evidence="14 15">KCTC 13959</strain>
    </source>
</reference>
<evidence type="ECO:0000256" key="3">
    <source>
        <dbReference type="ARBA" id="ARBA00007931"/>
    </source>
</evidence>
<dbReference type="GO" id="GO:0006508">
    <property type="term" value="P:proteolysis"/>
    <property type="evidence" value="ECO:0007669"/>
    <property type="project" value="UniProtKB-KW"/>
</dbReference>
<sequence>MTGVLLFIVGIVAALIGLGLSIALHEIGHLSFAKLFKVRVPQYMVGFGPTVWSKQTKETEYGIKLLPLGGYISMIGMYPPKQGEHATAQGTGFVSQLIEDGRQSSAESIPEGEEDRAFYKQAVWKRLLIMLGGPFMNFVIAAVCFAIVAFGFGVYQPTTTVSEVYQCVVPAGTEEVPEECAEPAPGYAAGLEPGDTVTAVNGVEISGWDELQGIIRESVDEPLTLTVERGETELDLTVTPRPNEVYVLDQTTGQILEDDNGNPVTQTVGFVGFTASSERAQQDMAYVGEMYGQTVSGVVNVVVTLPQRVVQMFQAGFLGAERDPNGPMSVVGVGRITGEIAAQDEIPVIDRIATIVQIIGSLNIALAIFNLIPLPPLDGGHVAAALFDGLRRWFAKLRGKPDPGPFDAAKLLPITMVMAVVWMVIGVLFIFTDIVNPIHLFQ</sequence>
<proteinExistence type="inferred from homology"/>
<feature type="transmembrane region" description="Helical" evidence="11">
    <location>
        <begin position="6"/>
        <end position="24"/>
    </location>
</feature>
<evidence type="ECO:0000256" key="5">
    <source>
        <dbReference type="ARBA" id="ARBA00022692"/>
    </source>
</evidence>
<keyword evidence="7" id="KW-0862">Zinc</keyword>
<comment type="similarity">
    <text evidence="3">Belongs to the peptidase M50B family.</text>
</comment>
<keyword evidence="4 14" id="KW-0645">Protease</keyword>
<dbReference type="EMBL" id="WBKB01000003">
    <property type="protein sequence ID" value="KAB1643591.1"/>
    <property type="molecule type" value="Genomic_DNA"/>
</dbReference>
<feature type="transmembrane region" description="Helical" evidence="11">
    <location>
        <begin position="411"/>
        <end position="431"/>
    </location>
</feature>
<dbReference type="CDD" id="cd23081">
    <property type="entry name" value="cpPDZ_EcRseP-like"/>
    <property type="match status" value="1"/>
</dbReference>
<dbReference type="InterPro" id="IPR008915">
    <property type="entry name" value="Peptidase_M50"/>
</dbReference>
<comment type="caution">
    <text evidence="14">The sequence shown here is derived from an EMBL/GenBank/DDBJ whole genome shotgun (WGS) entry which is preliminary data.</text>
</comment>
<keyword evidence="9" id="KW-0482">Metalloprotease</keyword>
<evidence type="ECO:0000256" key="6">
    <source>
        <dbReference type="ARBA" id="ARBA00022801"/>
    </source>
</evidence>
<dbReference type="Gene3D" id="2.30.42.10">
    <property type="match status" value="1"/>
</dbReference>
<dbReference type="PANTHER" id="PTHR42837:SF2">
    <property type="entry name" value="MEMBRANE METALLOPROTEASE ARASP2, CHLOROPLASTIC-RELATED"/>
    <property type="match status" value="1"/>
</dbReference>
<evidence type="ECO:0000256" key="2">
    <source>
        <dbReference type="ARBA" id="ARBA00004141"/>
    </source>
</evidence>
<feature type="domain" description="Peptidase M50" evidence="12">
    <location>
        <begin position="14"/>
        <end position="395"/>
    </location>
</feature>
<evidence type="ECO:0000256" key="8">
    <source>
        <dbReference type="ARBA" id="ARBA00022989"/>
    </source>
</evidence>
<accession>A0A7J5BCP1</accession>
<gene>
    <name evidence="14" type="ORF">F8O05_06870</name>
</gene>
<keyword evidence="6" id="KW-0378">Hydrolase</keyword>
<keyword evidence="8 11" id="KW-1133">Transmembrane helix</keyword>
<dbReference type="PANTHER" id="PTHR42837">
    <property type="entry name" value="REGULATOR OF SIGMA-E PROTEASE RSEP"/>
    <property type="match status" value="1"/>
</dbReference>
<keyword evidence="5 11" id="KW-0812">Transmembrane</keyword>
<dbReference type="InterPro" id="IPR004387">
    <property type="entry name" value="Pept_M50_Zn"/>
</dbReference>
<evidence type="ECO:0000259" key="13">
    <source>
        <dbReference type="Pfam" id="PF17820"/>
    </source>
</evidence>
<feature type="transmembrane region" description="Helical" evidence="11">
    <location>
        <begin position="135"/>
        <end position="155"/>
    </location>
</feature>
<dbReference type="RefSeq" id="WP_158052006.1">
    <property type="nucleotide sequence ID" value="NZ_WBKB01000003.1"/>
</dbReference>
<evidence type="ECO:0000256" key="7">
    <source>
        <dbReference type="ARBA" id="ARBA00022833"/>
    </source>
</evidence>
<dbReference type="AlphaFoldDB" id="A0A7J5BCP1"/>
<evidence type="ECO:0000256" key="10">
    <source>
        <dbReference type="ARBA" id="ARBA00023136"/>
    </source>
</evidence>
<organism evidence="14 15">
    <name type="scientific">Gulosibacter chungangensis</name>
    <dbReference type="NCBI Taxonomy" id="979746"/>
    <lineage>
        <taxon>Bacteria</taxon>
        <taxon>Bacillati</taxon>
        <taxon>Actinomycetota</taxon>
        <taxon>Actinomycetes</taxon>
        <taxon>Micrococcales</taxon>
        <taxon>Microbacteriaceae</taxon>
        <taxon>Gulosibacter</taxon>
    </lineage>
</organism>
<comment type="subcellular location">
    <subcellularLocation>
        <location evidence="2">Membrane</location>
        <topology evidence="2">Multi-pass membrane protein</topology>
    </subcellularLocation>
</comment>
<feature type="domain" description="PDZ" evidence="13">
    <location>
        <begin position="184"/>
        <end position="229"/>
    </location>
</feature>
<dbReference type="Proteomes" id="UP000433493">
    <property type="component" value="Unassembled WGS sequence"/>
</dbReference>
<evidence type="ECO:0000313" key="14">
    <source>
        <dbReference type="EMBL" id="KAB1643591.1"/>
    </source>
</evidence>
<dbReference type="CDD" id="cd06163">
    <property type="entry name" value="S2P-M50_PDZ_RseP-like"/>
    <property type="match status" value="1"/>
</dbReference>